<gene>
    <name evidence="1" type="ORF">JL09_g394</name>
</gene>
<evidence type="ECO:0000313" key="2">
    <source>
        <dbReference type="Proteomes" id="UP000029867"/>
    </source>
</evidence>
<evidence type="ECO:0000313" key="1">
    <source>
        <dbReference type="EMBL" id="KGK40430.1"/>
    </source>
</evidence>
<dbReference type="HOGENOM" id="CLU_082765_0_0_1"/>
<organism evidence="1 2">
    <name type="scientific">Pichia kudriavzevii</name>
    <name type="common">Yeast</name>
    <name type="synonym">Issatchenkia orientalis</name>
    <dbReference type="NCBI Taxonomy" id="4909"/>
    <lineage>
        <taxon>Eukaryota</taxon>
        <taxon>Fungi</taxon>
        <taxon>Dikarya</taxon>
        <taxon>Ascomycota</taxon>
        <taxon>Saccharomycotina</taxon>
        <taxon>Pichiomycetes</taxon>
        <taxon>Pichiales</taxon>
        <taxon>Pichiaceae</taxon>
        <taxon>Pichia</taxon>
    </lineage>
</organism>
<proteinExistence type="predicted"/>
<dbReference type="EMBL" id="JQFK01000002">
    <property type="protein sequence ID" value="KGK40430.1"/>
    <property type="molecule type" value="Genomic_DNA"/>
</dbReference>
<protein>
    <submittedName>
        <fullName evidence="1">Uncharacterized protein</fullName>
    </submittedName>
</protein>
<dbReference type="VEuPathDB" id="FungiDB:C5L36_0C03160"/>
<name>A0A099P6B6_PICKU</name>
<reference evidence="2" key="1">
    <citation type="journal article" date="2014" name="Microb. Cell Fact.">
        <title>Exploiting Issatchenkia orientalis SD108 for succinic acid production.</title>
        <authorList>
            <person name="Xiao H."/>
            <person name="Shao Z."/>
            <person name="Jiang Y."/>
            <person name="Dole S."/>
            <person name="Zhao H."/>
        </authorList>
    </citation>
    <scope>NUCLEOTIDE SEQUENCE [LARGE SCALE GENOMIC DNA]</scope>
    <source>
        <strain evidence="2">SD108</strain>
    </source>
</reference>
<dbReference type="AlphaFoldDB" id="A0A099P6B6"/>
<accession>A0A099P6B6</accession>
<sequence>MVLERSLVKIHIFQQRLQFISSLLTSPKFYRALNNVFSDPSKLDRTLGTLCYLALFVSAILKKYPKFRRKIQEVVVYLERLTAVFYNSTIQRFKLKHGLFEISENDLSPTLKDDEIPPKIANIAATLGDFSSYISDIRIFNRGFSIPGCIADMLEASSLLKCGNVYDFISTWCISLYQPAETIAFLFDHNWLLRGRQGNNCLWWYAVSTRLWFVWVVAELGKVSLAILRKRGRHIPKSQFIEFIEHLATLPLCVHWSLEDGWLSPLSVGFFGTLAGGLTTIDMWKDICRDLGKKDLRNQL</sequence>
<comment type="caution">
    <text evidence="1">The sequence shown here is derived from an EMBL/GenBank/DDBJ whole genome shotgun (WGS) entry which is preliminary data.</text>
</comment>
<dbReference type="Proteomes" id="UP000029867">
    <property type="component" value="Unassembled WGS sequence"/>
</dbReference>